<sequence length="34" mass="3530">MTPRKGGRQGPLTPDSLKTGIDTSVPAFQVSSCP</sequence>
<proteinExistence type="predicted"/>
<name>A6J7D2_RAT</name>
<feature type="region of interest" description="Disordered" evidence="1">
    <location>
        <begin position="1"/>
        <end position="34"/>
    </location>
</feature>
<dbReference type="AlphaFoldDB" id="A6J7D2"/>
<organism evidence="2 3">
    <name type="scientific">Rattus norvegicus</name>
    <name type="common">Rat</name>
    <dbReference type="NCBI Taxonomy" id="10116"/>
    <lineage>
        <taxon>Eukaryota</taxon>
        <taxon>Metazoa</taxon>
        <taxon>Chordata</taxon>
        <taxon>Craniata</taxon>
        <taxon>Vertebrata</taxon>
        <taxon>Euteleostomi</taxon>
        <taxon>Mammalia</taxon>
        <taxon>Eutheria</taxon>
        <taxon>Euarchontoglires</taxon>
        <taxon>Glires</taxon>
        <taxon>Rodentia</taxon>
        <taxon>Myomorpha</taxon>
        <taxon>Muroidea</taxon>
        <taxon>Muridae</taxon>
        <taxon>Murinae</taxon>
        <taxon>Rattus</taxon>
    </lineage>
</organism>
<accession>A6J7D2</accession>
<evidence type="ECO:0000313" key="2">
    <source>
        <dbReference type="EMBL" id="EDL98282.1"/>
    </source>
</evidence>
<evidence type="ECO:0000256" key="1">
    <source>
        <dbReference type="SAM" id="MobiDB-lite"/>
    </source>
</evidence>
<evidence type="ECO:0000313" key="3">
    <source>
        <dbReference type="Proteomes" id="UP000234681"/>
    </source>
</evidence>
<reference evidence="3" key="1">
    <citation type="submission" date="2005-09" db="EMBL/GenBank/DDBJ databases">
        <authorList>
            <person name="Mural R.J."/>
            <person name="Li P.W."/>
            <person name="Adams M.D."/>
            <person name="Amanatides P.G."/>
            <person name="Baden-Tillson H."/>
            <person name="Barnstead M."/>
            <person name="Chin S.H."/>
            <person name="Dew I."/>
            <person name="Evans C.A."/>
            <person name="Ferriera S."/>
            <person name="Flanigan M."/>
            <person name="Fosler C."/>
            <person name="Glodek A."/>
            <person name="Gu Z."/>
            <person name="Holt R.A."/>
            <person name="Jennings D."/>
            <person name="Kraft C.L."/>
            <person name="Lu F."/>
            <person name="Nguyen T."/>
            <person name="Nusskern D.R."/>
            <person name="Pfannkoch C.M."/>
            <person name="Sitter C."/>
            <person name="Sutton G.G."/>
            <person name="Venter J.C."/>
            <person name="Wang Z."/>
            <person name="Woodage T."/>
            <person name="Zheng X.H."/>
            <person name="Zhong F."/>
        </authorList>
    </citation>
    <scope>NUCLEOTIDE SEQUENCE [LARGE SCALE GENOMIC DNA]</scope>
    <source>
        <strain>BN</strain>
        <strain evidence="3">Sprague-Dawley</strain>
    </source>
</reference>
<dbReference type="Proteomes" id="UP000234681">
    <property type="component" value="Chromosome 17"/>
</dbReference>
<dbReference type="EMBL" id="CH473977">
    <property type="protein sequence ID" value="EDL98282.1"/>
    <property type="molecule type" value="Genomic_DNA"/>
</dbReference>
<protein>
    <submittedName>
        <fullName evidence="2">RCG43981</fullName>
    </submittedName>
</protein>
<gene>
    <name evidence="2" type="ORF">rCG_43981</name>
</gene>